<keyword evidence="2" id="KW-1185">Reference proteome</keyword>
<evidence type="ECO:0000313" key="2">
    <source>
        <dbReference type="Proteomes" id="UP001058003"/>
    </source>
</evidence>
<proteinExistence type="predicted"/>
<dbReference type="KEGG" id="daur:Daura_29005"/>
<keyword evidence="1" id="KW-0489">Methyltransferase</keyword>
<dbReference type="PANTHER" id="PTHR43167:SF1">
    <property type="entry name" value="PUTATIVE (AFU_ORTHOLOGUE AFUA_6G01830)-RELATED"/>
    <property type="match status" value="1"/>
</dbReference>
<name>A0A9Q9MID1_9ACTN</name>
<dbReference type="PANTHER" id="PTHR43167">
    <property type="entry name" value="PUTATIVE (AFU_ORTHOLOGUE AFUA_6G01830)-RELATED"/>
    <property type="match status" value="1"/>
</dbReference>
<organism evidence="1 2">
    <name type="scientific">Dactylosporangium aurantiacum</name>
    <dbReference type="NCBI Taxonomy" id="35754"/>
    <lineage>
        <taxon>Bacteria</taxon>
        <taxon>Bacillati</taxon>
        <taxon>Actinomycetota</taxon>
        <taxon>Actinomycetes</taxon>
        <taxon>Micromonosporales</taxon>
        <taxon>Micromonosporaceae</taxon>
        <taxon>Dactylosporangium</taxon>
    </lineage>
</organism>
<dbReference type="EMBL" id="CP073767">
    <property type="protein sequence ID" value="UWZ50847.1"/>
    <property type="molecule type" value="Genomic_DNA"/>
</dbReference>
<dbReference type="Gene3D" id="3.40.50.150">
    <property type="entry name" value="Vaccinia Virus protein VP39"/>
    <property type="match status" value="1"/>
</dbReference>
<accession>A0A9Q9MID1</accession>
<gene>
    <name evidence="1" type="ORF">Daura_29005</name>
</gene>
<dbReference type="GO" id="GO:0008168">
    <property type="term" value="F:methyltransferase activity"/>
    <property type="evidence" value="ECO:0007669"/>
    <property type="project" value="UniProtKB-KW"/>
</dbReference>
<dbReference type="EC" id="2.1.1.-" evidence="1"/>
<sequence length="207" mass="21457">MCGMTVRGTPAYDQTAVPAPVAAAVAAARRTGFANSCGPEHGELLRLLARGVGAGTIGETGTGCGVGLAWLAAGADPGARLVSVERDPDRAAVAAEVFAADPRVTVVAADWRDLLAHGPFDLLVLDGGGHGKHDGEPIDVEVWLRPGGLLVIDDFTPSRGWPPVYDGRPDLARLHWLRHPALLATELPVTPSSVSLVGRYPGRKVAG</sequence>
<protein>
    <submittedName>
        <fullName evidence="1">Class I SAM-dependent methyltransferase</fullName>
        <ecNumber evidence="1">2.1.1.-</ecNumber>
    </submittedName>
</protein>
<dbReference type="Proteomes" id="UP001058003">
    <property type="component" value="Chromosome"/>
</dbReference>
<dbReference type="AlphaFoldDB" id="A0A9Q9MID1"/>
<dbReference type="SUPFAM" id="SSF53335">
    <property type="entry name" value="S-adenosyl-L-methionine-dependent methyltransferases"/>
    <property type="match status" value="1"/>
</dbReference>
<dbReference type="GO" id="GO:0032259">
    <property type="term" value="P:methylation"/>
    <property type="evidence" value="ECO:0007669"/>
    <property type="project" value="UniProtKB-KW"/>
</dbReference>
<evidence type="ECO:0000313" key="1">
    <source>
        <dbReference type="EMBL" id="UWZ50847.1"/>
    </source>
</evidence>
<dbReference type="CDD" id="cd02440">
    <property type="entry name" value="AdoMet_MTases"/>
    <property type="match status" value="1"/>
</dbReference>
<dbReference type="InterPro" id="IPR029063">
    <property type="entry name" value="SAM-dependent_MTases_sf"/>
</dbReference>
<keyword evidence="1" id="KW-0808">Transferase</keyword>
<reference evidence="1" key="1">
    <citation type="submission" date="2021-04" db="EMBL/GenBank/DDBJ databases">
        <title>Dactylosporangium aurantiacum NRRL B-8018 full assembly.</title>
        <authorList>
            <person name="Hartkoorn R.C."/>
            <person name="Beaudoing E."/>
            <person name="Hot D."/>
        </authorList>
    </citation>
    <scope>NUCLEOTIDE SEQUENCE</scope>
    <source>
        <strain evidence="1">NRRL B-8018</strain>
    </source>
</reference>
<dbReference type="Pfam" id="PF13578">
    <property type="entry name" value="Methyltransf_24"/>
    <property type="match status" value="1"/>
</dbReference>